<proteinExistence type="predicted"/>
<organism evidence="1 2">
    <name type="scientific">Marivirga atlantica</name>
    <dbReference type="NCBI Taxonomy" id="1548457"/>
    <lineage>
        <taxon>Bacteria</taxon>
        <taxon>Pseudomonadati</taxon>
        <taxon>Bacteroidota</taxon>
        <taxon>Cytophagia</taxon>
        <taxon>Cytophagales</taxon>
        <taxon>Marivirgaceae</taxon>
        <taxon>Marivirga</taxon>
    </lineage>
</organism>
<name>A0A937AB26_9BACT</name>
<protein>
    <submittedName>
        <fullName evidence="1">Uncharacterized protein</fullName>
    </submittedName>
</protein>
<sequence>MIKKQKIILYNPSSLPEVNSGQALHHGGVCQYEQSKSLKWAFSIE</sequence>
<dbReference type="AlphaFoldDB" id="A0A937AB26"/>
<evidence type="ECO:0000313" key="1">
    <source>
        <dbReference type="EMBL" id="MBL0765626.1"/>
    </source>
</evidence>
<dbReference type="Proteomes" id="UP000642920">
    <property type="component" value="Unassembled WGS sequence"/>
</dbReference>
<dbReference type="EMBL" id="JAERQG010000002">
    <property type="protein sequence ID" value="MBL0765626.1"/>
    <property type="molecule type" value="Genomic_DNA"/>
</dbReference>
<reference evidence="1" key="1">
    <citation type="submission" date="2021-01" db="EMBL/GenBank/DDBJ databases">
        <title>Marivirga sp. nov., isolated from intertidal surface sediments.</title>
        <authorList>
            <person name="Zhang M."/>
        </authorList>
    </citation>
    <scope>NUCLEOTIDE SEQUENCE</scope>
    <source>
        <strain evidence="1">SM1354</strain>
    </source>
</reference>
<accession>A0A937AB26</accession>
<gene>
    <name evidence="1" type="ORF">JKP34_10205</name>
</gene>
<keyword evidence="2" id="KW-1185">Reference proteome</keyword>
<dbReference type="RefSeq" id="WP_201920628.1">
    <property type="nucleotide sequence ID" value="NZ_JAERQG010000002.1"/>
</dbReference>
<evidence type="ECO:0000313" key="2">
    <source>
        <dbReference type="Proteomes" id="UP000642920"/>
    </source>
</evidence>
<comment type="caution">
    <text evidence="1">The sequence shown here is derived from an EMBL/GenBank/DDBJ whole genome shotgun (WGS) entry which is preliminary data.</text>
</comment>